<accession>A0A8S5UFC9</accession>
<evidence type="ECO:0000256" key="1">
    <source>
        <dbReference type="SAM" id="Phobius"/>
    </source>
</evidence>
<sequence>MYHYTPNLLYNRPNLHQYLSYILLVKGFYYLYLLLF</sequence>
<feature type="transmembrane region" description="Helical" evidence="1">
    <location>
        <begin position="18"/>
        <end position="35"/>
    </location>
</feature>
<name>A0A8S5UFC9_9CAUD</name>
<evidence type="ECO:0000313" key="2">
    <source>
        <dbReference type="EMBL" id="DAF93140.1"/>
    </source>
</evidence>
<proteinExistence type="predicted"/>
<keyword evidence="1" id="KW-1133">Transmembrane helix</keyword>
<organism evidence="2">
    <name type="scientific">Myoviridae sp. ctcyQ27</name>
    <dbReference type="NCBI Taxonomy" id="2825139"/>
    <lineage>
        <taxon>Viruses</taxon>
        <taxon>Duplodnaviria</taxon>
        <taxon>Heunggongvirae</taxon>
        <taxon>Uroviricota</taxon>
        <taxon>Caudoviricetes</taxon>
    </lineage>
</organism>
<dbReference type="EMBL" id="BK016080">
    <property type="protein sequence ID" value="DAF93140.1"/>
    <property type="molecule type" value="Genomic_DNA"/>
</dbReference>
<reference evidence="2" key="1">
    <citation type="journal article" date="2021" name="Proc. Natl. Acad. Sci. U.S.A.">
        <title>A Catalog of Tens of Thousands of Viruses from Human Metagenomes Reveals Hidden Associations with Chronic Diseases.</title>
        <authorList>
            <person name="Tisza M.J."/>
            <person name="Buck C.B."/>
        </authorList>
    </citation>
    <scope>NUCLEOTIDE SEQUENCE</scope>
    <source>
        <strain evidence="2">CtcyQ27</strain>
    </source>
</reference>
<keyword evidence="1" id="KW-0812">Transmembrane</keyword>
<protein>
    <submittedName>
        <fullName evidence="2">Uncharacterized protein</fullName>
    </submittedName>
</protein>
<keyword evidence="1" id="KW-0472">Membrane</keyword>